<sequence>MFDRVFNAMSIRIIVTSMALALSTGTIAEESKGAPLTSTELAHVVSGIITLKTQCKSSDDDACKQADAVMKMFNNYTLENSSPNGKKKNSMGLLMESLVNSYIDASAEVDKEQRN</sequence>
<keyword evidence="1" id="KW-0732">Signal</keyword>
<evidence type="ECO:0000313" key="2">
    <source>
        <dbReference type="EMBL" id="MBJ7265424.1"/>
    </source>
</evidence>
<protein>
    <submittedName>
        <fullName evidence="3">Uncharacterized protein</fullName>
    </submittedName>
</protein>
<keyword evidence="5" id="KW-1185">Reference proteome</keyword>
<reference evidence="3 5" key="1">
    <citation type="submission" date="2020-09" db="EMBL/GenBank/DDBJ databases">
        <title>Draft Genomes of Bacterial Isolates from North Pond Shallow Sediments.</title>
        <authorList>
            <person name="Kiel Reese B."/>
            <person name="Mullis M."/>
            <person name="Weisend R.E."/>
        </authorList>
    </citation>
    <scope>NUCLEOTIDE SEQUENCE</scope>
    <source>
        <strain evidence="3">KJE-2</strain>
        <strain evidence="2 5">KJE-3</strain>
    </source>
</reference>
<dbReference type="Proteomes" id="UP000621390">
    <property type="component" value="Unassembled WGS sequence"/>
</dbReference>
<dbReference type="EMBL" id="JAEMOP010000009">
    <property type="protein sequence ID" value="MBJ7316902.1"/>
    <property type="molecule type" value="Genomic_DNA"/>
</dbReference>
<gene>
    <name evidence="2" type="ORF">JHC10_00565</name>
    <name evidence="3" type="ORF">JHC11_12975</name>
</gene>
<organism evidence="3 4">
    <name type="scientific">Idiomarina abyssalis</name>
    <dbReference type="NCBI Taxonomy" id="86102"/>
    <lineage>
        <taxon>Bacteria</taxon>
        <taxon>Pseudomonadati</taxon>
        <taxon>Pseudomonadota</taxon>
        <taxon>Gammaproteobacteria</taxon>
        <taxon>Alteromonadales</taxon>
        <taxon>Idiomarinaceae</taxon>
        <taxon>Idiomarina</taxon>
    </lineage>
</organism>
<name>A0A8I1GDQ4_9GAMM</name>
<dbReference type="RefSeq" id="WP_199493162.1">
    <property type="nucleotide sequence ID" value="NZ_JAEMOP010000009.1"/>
</dbReference>
<evidence type="ECO:0000313" key="5">
    <source>
        <dbReference type="Proteomes" id="UP000655994"/>
    </source>
</evidence>
<feature type="signal peptide" evidence="1">
    <location>
        <begin position="1"/>
        <end position="28"/>
    </location>
</feature>
<comment type="caution">
    <text evidence="3">The sequence shown here is derived from an EMBL/GenBank/DDBJ whole genome shotgun (WGS) entry which is preliminary data.</text>
</comment>
<dbReference type="EMBL" id="JAEMOS010000002">
    <property type="protein sequence ID" value="MBJ7265424.1"/>
    <property type="molecule type" value="Genomic_DNA"/>
</dbReference>
<accession>A0A8I1GDQ4</accession>
<evidence type="ECO:0000256" key="1">
    <source>
        <dbReference type="SAM" id="SignalP"/>
    </source>
</evidence>
<feature type="chain" id="PRO_5034636366" evidence="1">
    <location>
        <begin position="29"/>
        <end position="115"/>
    </location>
</feature>
<dbReference type="Proteomes" id="UP000655994">
    <property type="component" value="Unassembled WGS sequence"/>
</dbReference>
<proteinExistence type="predicted"/>
<dbReference type="AlphaFoldDB" id="A0A8I1GDQ4"/>
<evidence type="ECO:0000313" key="4">
    <source>
        <dbReference type="Proteomes" id="UP000621390"/>
    </source>
</evidence>
<evidence type="ECO:0000313" key="3">
    <source>
        <dbReference type="EMBL" id="MBJ7316902.1"/>
    </source>
</evidence>